<dbReference type="Pfam" id="PF20160">
    <property type="entry name" value="C-JID"/>
    <property type="match status" value="1"/>
</dbReference>
<evidence type="ECO:0000256" key="1">
    <source>
        <dbReference type="ARBA" id="ARBA00011982"/>
    </source>
</evidence>
<evidence type="ECO:0000256" key="7">
    <source>
        <dbReference type="ARBA" id="ARBA00047304"/>
    </source>
</evidence>
<dbReference type="Pfam" id="PF23286">
    <property type="entry name" value="LRR_13"/>
    <property type="match status" value="1"/>
</dbReference>
<dbReference type="Pfam" id="PF23282">
    <property type="entry name" value="WHD_ROQ1"/>
    <property type="match status" value="1"/>
</dbReference>
<dbReference type="SUPFAM" id="SSF52540">
    <property type="entry name" value="P-loop containing nucleoside triphosphate hydrolases"/>
    <property type="match status" value="1"/>
</dbReference>
<keyword evidence="4" id="KW-0378">Hydrolase</keyword>
<evidence type="ECO:0000256" key="4">
    <source>
        <dbReference type="ARBA" id="ARBA00022801"/>
    </source>
</evidence>
<dbReference type="EC" id="3.2.2.6" evidence="1"/>
<dbReference type="GO" id="GO:0007165">
    <property type="term" value="P:signal transduction"/>
    <property type="evidence" value="ECO:0007669"/>
    <property type="project" value="InterPro"/>
</dbReference>
<dbReference type="AlphaFoldDB" id="A0A1R3JD47"/>
<evidence type="ECO:0000313" key="10">
    <source>
        <dbReference type="Proteomes" id="UP000187203"/>
    </source>
</evidence>
<dbReference type="Gene3D" id="3.40.50.10140">
    <property type="entry name" value="Toll/interleukin-1 receptor homology (TIR) domain"/>
    <property type="match status" value="1"/>
</dbReference>
<dbReference type="InterPro" id="IPR058546">
    <property type="entry name" value="RPS4B/Roq1-like_LRR"/>
</dbReference>
<dbReference type="Gene3D" id="1.10.8.430">
    <property type="entry name" value="Helical domain of apoptotic protease-activating factors"/>
    <property type="match status" value="1"/>
</dbReference>
<dbReference type="Pfam" id="PF01582">
    <property type="entry name" value="TIR"/>
    <property type="match status" value="1"/>
</dbReference>
<dbReference type="InterPro" id="IPR044974">
    <property type="entry name" value="Disease_R_plants"/>
</dbReference>
<dbReference type="InterPro" id="IPR045344">
    <property type="entry name" value="C-JID"/>
</dbReference>
<keyword evidence="6" id="KW-0520">NAD</keyword>
<organism evidence="9 10">
    <name type="scientific">Corchorus olitorius</name>
    <dbReference type="NCBI Taxonomy" id="93759"/>
    <lineage>
        <taxon>Eukaryota</taxon>
        <taxon>Viridiplantae</taxon>
        <taxon>Streptophyta</taxon>
        <taxon>Embryophyta</taxon>
        <taxon>Tracheophyta</taxon>
        <taxon>Spermatophyta</taxon>
        <taxon>Magnoliopsida</taxon>
        <taxon>eudicotyledons</taxon>
        <taxon>Gunneridae</taxon>
        <taxon>Pentapetalae</taxon>
        <taxon>rosids</taxon>
        <taxon>malvids</taxon>
        <taxon>Malvales</taxon>
        <taxon>Malvaceae</taxon>
        <taxon>Grewioideae</taxon>
        <taxon>Apeibeae</taxon>
        <taxon>Corchorus</taxon>
    </lineage>
</organism>
<dbReference type="PROSITE" id="PS50104">
    <property type="entry name" value="TIR"/>
    <property type="match status" value="1"/>
</dbReference>
<dbReference type="SUPFAM" id="SSF52058">
    <property type="entry name" value="L domain-like"/>
    <property type="match status" value="1"/>
</dbReference>
<keyword evidence="10" id="KW-1185">Reference proteome</keyword>
<dbReference type="InterPro" id="IPR027417">
    <property type="entry name" value="P-loop_NTPase"/>
</dbReference>
<dbReference type="SMART" id="SM00255">
    <property type="entry name" value="TIR"/>
    <property type="match status" value="1"/>
</dbReference>
<dbReference type="EMBL" id="AWUE01016331">
    <property type="protein sequence ID" value="OMO92754.1"/>
    <property type="molecule type" value="Genomic_DNA"/>
</dbReference>
<dbReference type="GO" id="GO:0061809">
    <property type="term" value="F:NAD+ nucleosidase activity, cyclic ADP-ribose generating"/>
    <property type="evidence" value="ECO:0007669"/>
    <property type="project" value="UniProtKB-EC"/>
</dbReference>
<evidence type="ECO:0000256" key="6">
    <source>
        <dbReference type="ARBA" id="ARBA00023027"/>
    </source>
</evidence>
<keyword evidence="5" id="KW-0611">Plant defense</keyword>
<dbReference type="InterPro" id="IPR058192">
    <property type="entry name" value="WHD_ROQ1-like"/>
</dbReference>
<dbReference type="InterPro" id="IPR042197">
    <property type="entry name" value="Apaf_helical"/>
</dbReference>
<dbReference type="PANTHER" id="PTHR11017:SF559">
    <property type="entry name" value="DISEASE RESISTANCE PROTEIN CHL1"/>
    <property type="match status" value="1"/>
</dbReference>
<dbReference type="GO" id="GO:0043531">
    <property type="term" value="F:ADP binding"/>
    <property type="evidence" value="ECO:0007669"/>
    <property type="project" value="InterPro"/>
</dbReference>
<dbReference type="FunFam" id="3.40.50.10140:FF:000007">
    <property type="entry name" value="Disease resistance protein (TIR-NBS-LRR class)"/>
    <property type="match status" value="1"/>
</dbReference>
<comment type="caution">
    <text evidence="9">The sequence shown here is derived from an EMBL/GenBank/DDBJ whole genome shotgun (WGS) entry which is preliminary data.</text>
</comment>
<keyword evidence="3" id="KW-0677">Repeat</keyword>
<gene>
    <name evidence="9" type="ORF">COLO4_17348</name>
</gene>
<keyword evidence="2" id="KW-0433">Leucine-rich repeat</keyword>
<protein>
    <recommendedName>
        <fullName evidence="1">ADP-ribosyl cyclase/cyclic ADP-ribose hydrolase</fullName>
        <ecNumber evidence="1">3.2.2.6</ecNumber>
    </recommendedName>
</protein>
<dbReference type="GO" id="GO:0006952">
    <property type="term" value="P:defense response"/>
    <property type="evidence" value="ECO:0007669"/>
    <property type="project" value="InterPro"/>
</dbReference>
<dbReference type="SUPFAM" id="SSF52200">
    <property type="entry name" value="Toll/Interleukin receptor TIR domain"/>
    <property type="match status" value="1"/>
</dbReference>
<dbReference type="Pfam" id="PF00931">
    <property type="entry name" value="NB-ARC"/>
    <property type="match status" value="1"/>
</dbReference>
<dbReference type="Proteomes" id="UP000187203">
    <property type="component" value="Unassembled WGS sequence"/>
</dbReference>
<dbReference type="PRINTS" id="PR00364">
    <property type="entry name" value="DISEASERSIST"/>
</dbReference>
<accession>A0A1R3JD47</accession>
<dbReference type="Gene3D" id="3.40.50.300">
    <property type="entry name" value="P-loop containing nucleotide triphosphate hydrolases"/>
    <property type="match status" value="1"/>
</dbReference>
<evidence type="ECO:0000256" key="5">
    <source>
        <dbReference type="ARBA" id="ARBA00022821"/>
    </source>
</evidence>
<evidence type="ECO:0000259" key="8">
    <source>
        <dbReference type="PROSITE" id="PS50104"/>
    </source>
</evidence>
<comment type="catalytic activity">
    <reaction evidence="7">
        <text>NAD(+) + H2O = ADP-D-ribose + nicotinamide + H(+)</text>
        <dbReference type="Rhea" id="RHEA:16301"/>
        <dbReference type="ChEBI" id="CHEBI:15377"/>
        <dbReference type="ChEBI" id="CHEBI:15378"/>
        <dbReference type="ChEBI" id="CHEBI:17154"/>
        <dbReference type="ChEBI" id="CHEBI:57540"/>
        <dbReference type="ChEBI" id="CHEBI:57967"/>
        <dbReference type="EC" id="3.2.2.6"/>
    </reaction>
    <physiologicalReaction direction="left-to-right" evidence="7">
        <dbReference type="Rhea" id="RHEA:16302"/>
    </physiologicalReaction>
</comment>
<dbReference type="Gene3D" id="3.80.10.10">
    <property type="entry name" value="Ribonuclease Inhibitor"/>
    <property type="match status" value="2"/>
</dbReference>
<evidence type="ECO:0000256" key="3">
    <source>
        <dbReference type="ARBA" id="ARBA00022737"/>
    </source>
</evidence>
<dbReference type="InterPro" id="IPR000157">
    <property type="entry name" value="TIR_dom"/>
</dbReference>
<name>A0A1R3JD47_9ROSI</name>
<evidence type="ECO:0000256" key="2">
    <source>
        <dbReference type="ARBA" id="ARBA00022614"/>
    </source>
</evidence>
<evidence type="ECO:0000313" key="9">
    <source>
        <dbReference type="EMBL" id="OMO92754.1"/>
    </source>
</evidence>
<dbReference type="InterPro" id="IPR035897">
    <property type="entry name" value="Toll_tir_struct_dom_sf"/>
</dbReference>
<feature type="domain" description="TIR" evidence="8">
    <location>
        <begin position="17"/>
        <end position="183"/>
    </location>
</feature>
<dbReference type="PANTHER" id="PTHR11017">
    <property type="entry name" value="LEUCINE-RICH REPEAT-CONTAINING PROTEIN"/>
    <property type="match status" value="1"/>
</dbReference>
<proteinExistence type="predicted"/>
<reference evidence="10" key="1">
    <citation type="submission" date="2013-09" db="EMBL/GenBank/DDBJ databases">
        <title>Corchorus olitorius genome sequencing.</title>
        <authorList>
            <person name="Alam M."/>
            <person name="Haque M.S."/>
            <person name="Islam M.S."/>
            <person name="Emdad E.M."/>
            <person name="Islam M.M."/>
            <person name="Ahmed B."/>
            <person name="Halim A."/>
            <person name="Hossen Q.M.M."/>
            <person name="Hossain M.Z."/>
            <person name="Ahmed R."/>
            <person name="Khan M.M."/>
            <person name="Islam R."/>
            <person name="Rashid M.M."/>
            <person name="Khan S.A."/>
            <person name="Rahman M.S."/>
            <person name="Alam M."/>
            <person name="Yahiya A.S."/>
            <person name="Khan M.S."/>
            <person name="Azam M.S."/>
            <person name="Haque T."/>
            <person name="Lashkar M.Z.H."/>
            <person name="Akhand A.I."/>
            <person name="Morshed G."/>
            <person name="Roy S."/>
            <person name="Uddin K.S."/>
            <person name="Rabeya T."/>
            <person name="Hossain A.S."/>
            <person name="Chowdhury A."/>
            <person name="Snigdha A.R."/>
            <person name="Mortoza M.S."/>
            <person name="Matin S.A."/>
            <person name="Hoque S.M.E."/>
            <person name="Islam M.K."/>
            <person name="Roy D.K."/>
            <person name="Haider R."/>
            <person name="Moosa M.M."/>
            <person name="Elias S.M."/>
            <person name="Hasan A.M."/>
            <person name="Jahan S."/>
            <person name="Shafiuddin M."/>
            <person name="Mahmood N."/>
            <person name="Shommy N.S."/>
        </authorList>
    </citation>
    <scope>NUCLEOTIDE SEQUENCE [LARGE SCALE GENOMIC DNA]</scope>
    <source>
        <strain evidence="10">cv. O-4</strain>
    </source>
</reference>
<dbReference type="InterPro" id="IPR002182">
    <property type="entry name" value="NB-ARC"/>
</dbReference>
<sequence>MLSLRSSSPSCSYVSRKKYDVFLSFRGEDTRRNFTDHLYAALVRRGIITFRDEERLEAGESIAPELFKAIQESWCSIIVFSETYAVSGWCLDELAEIVKQKNERGLKVFPIFYDVDPSDLRKQTGKVAEAFVKHEERYKENKNKTQTWRAALAEVANLKGWHLNNTPEAEFISDIVRKVSAKLFQAYSSIPDDLIGIHSRLEELLSKINVGNDIRIIGISGMGGIGKTTLARLVYSQISPHFEAKSFVPDVREVSDKLGLGFLPKQLLSQIFTDECFNFCDVQDGSRLISHMLSNKRVLVVIDDVDNIQHLKWLVGRRDWFGSGSRIIITTRDEHLLQSYRVDDVYKPTILDFYEALHLFSLNAFKSDRPEDDFIELSISVVEYAGGLPLALEVFGSFFCGRDASLWESGIELLQRDSKKEIHDRLRISFDGLEETEKNIFLDIACFFKGEKKDFVIEVLDGCEVSGSPDIVIDTLVKKSLIKVHDKHLWMHDLLQEMGRKIVKQKSPNEPGKRCRLWEERDVFDVLTKNTGTEAIQCMDINIKCWEQRRMVTWNAEAFLKMQRLRLLKVSNLPPNNPRDLKYLSDKLRLLDWSGYPFRSFPSSFQPDNLVALLLPYSGIQQLWKGNINLERLKFVNLKGSENLIRTPDFTMAQNLETLNLEGCIKLVDVHPSIGLLSSLKILNLRDCKSLRRLPTKIGMRSLETLILSGCSNLERLPDLIDGEMECLVELYLDGTGIRDLPSLIGHMRGLVLLSLKGCRNLASLPSSISGLRCLKTLNLSGCSKLEILPESLQRVESLEELDLSETAITKPPSFIFQMKSLKFLSLRGCKGPPSKSRPNLLSLFKVMQGESLNSVALTLPPLSGVFTPATARNSVKEWLSEASIRLTNCYRFAENTNVVTLLKEQLKASATNGRDVDIILPGSEIPEWFSHQTDGCSINIHLPHHLWNDSRFIGVAFCFLFDHAVTIRCNHIGHGYGLPFEDRSLITKDHLWLHYWSRDYLLHSSSSKYGKCGETEHLFSLEPDVLQVWVDRGVNKKCGVRIVYEQDLEEMEQIIKGHQIPQIDITPFDEKETGKRAGLLELLTL</sequence>
<dbReference type="OrthoDB" id="1217440at2759"/>
<dbReference type="InterPro" id="IPR032675">
    <property type="entry name" value="LRR_dom_sf"/>
</dbReference>